<gene>
    <name evidence="1" type="ORF">J4573_03130</name>
</gene>
<dbReference type="RefSeq" id="WP_208253638.1">
    <property type="nucleotide sequence ID" value="NZ_JAGEOJ010000001.1"/>
</dbReference>
<keyword evidence="2" id="KW-1185">Reference proteome</keyword>
<comment type="caution">
    <text evidence="1">The sequence shown here is derived from an EMBL/GenBank/DDBJ whole genome shotgun (WGS) entry which is preliminary data.</text>
</comment>
<dbReference type="EMBL" id="JAGEOJ010000001">
    <property type="protein sequence ID" value="MBO2446067.1"/>
    <property type="molecule type" value="Genomic_DNA"/>
</dbReference>
<reference evidence="1" key="1">
    <citation type="submission" date="2021-03" db="EMBL/GenBank/DDBJ databases">
        <authorList>
            <person name="Kanchanasin P."/>
            <person name="Saeng-In P."/>
            <person name="Phongsopitanun W."/>
            <person name="Yuki M."/>
            <person name="Kudo T."/>
            <person name="Ohkuma M."/>
            <person name="Tanasupawat S."/>
        </authorList>
    </citation>
    <scope>NUCLEOTIDE SEQUENCE</scope>
    <source>
        <strain evidence="1">GKU 128</strain>
    </source>
</reference>
<proteinExistence type="predicted"/>
<dbReference type="Proteomes" id="UP000669179">
    <property type="component" value="Unassembled WGS sequence"/>
</dbReference>
<sequence>MTINPLRVAARALTGSTYAVLGFEAAREPGGRVEMAGSTLAAVRKVAPLPEDDELLVRANGAAMAVAGTTLALGLFPRVSTAVLAASLVPTTLAGHAFWAIDDEGTSKMQRVQFQKNLAMIGGLVFAFLDAQQAASKRKARRSEV</sequence>
<dbReference type="AlphaFoldDB" id="A0A939P623"/>
<name>A0A939P623_9ACTN</name>
<protein>
    <submittedName>
        <fullName evidence="1">DoxX family protein</fullName>
    </submittedName>
</protein>
<evidence type="ECO:0000313" key="2">
    <source>
        <dbReference type="Proteomes" id="UP000669179"/>
    </source>
</evidence>
<evidence type="ECO:0000313" key="1">
    <source>
        <dbReference type="EMBL" id="MBO2446067.1"/>
    </source>
</evidence>
<organism evidence="1 2">
    <name type="scientific">Actinomadura barringtoniae</name>
    <dbReference type="NCBI Taxonomy" id="1427535"/>
    <lineage>
        <taxon>Bacteria</taxon>
        <taxon>Bacillati</taxon>
        <taxon>Actinomycetota</taxon>
        <taxon>Actinomycetes</taxon>
        <taxon>Streptosporangiales</taxon>
        <taxon>Thermomonosporaceae</taxon>
        <taxon>Actinomadura</taxon>
    </lineage>
</organism>
<accession>A0A939P623</accession>